<dbReference type="AlphaFoldDB" id="A0A6C0DEF1"/>
<proteinExistence type="predicted"/>
<evidence type="ECO:0008006" key="2">
    <source>
        <dbReference type="Google" id="ProtNLM"/>
    </source>
</evidence>
<dbReference type="SUPFAM" id="SSF53335">
    <property type="entry name" value="S-adenosyl-L-methionine-dependent methyltransferases"/>
    <property type="match status" value="1"/>
</dbReference>
<evidence type="ECO:0000313" key="1">
    <source>
        <dbReference type="EMBL" id="QHT14833.1"/>
    </source>
</evidence>
<dbReference type="Pfam" id="PF13578">
    <property type="entry name" value="Methyltransf_24"/>
    <property type="match status" value="1"/>
</dbReference>
<dbReference type="CDD" id="cd02440">
    <property type="entry name" value="AdoMet_MTases"/>
    <property type="match status" value="1"/>
</dbReference>
<dbReference type="EMBL" id="MN739591">
    <property type="protein sequence ID" value="QHT14833.1"/>
    <property type="molecule type" value="Genomic_DNA"/>
</dbReference>
<sequence length="195" mass="21722">MSLSDYLKKNNVSDYEGNSGDLSKQTERLQQLCSNIEYKNILEIGFNAGHSAHTFLSSSLANVVSFDLNVRESVPHAKAYIDRKFPGRHTLILGDSTQTIPEYFRMNPDARFDLIFIDGGHTYEIAMADIVNCKSLAHAKTVVAIDDVLFHIHLQQEWSIGPSKAWAEAALKGIVSHESSEVYAVGRGMAWGTYK</sequence>
<organism evidence="1">
    <name type="scientific">viral metagenome</name>
    <dbReference type="NCBI Taxonomy" id="1070528"/>
    <lineage>
        <taxon>unclassified sequences</taxon>
        <taxon>metagenomes</taxon>
        <taxon>organismal metagenomes</taxon>
    </lineage>
</organism>
<reference evidence="1" key="1">
    <citation type="journal article" date="2020" name="Nature">
        <title>Giant virus diversity and host interactions through global metagenomics.</title>
        <authorList>
            <person name="Schulz F."/>
            <person name="Roux S."/>
            <person name="Paez-Espino D."/>
            <person name="Jungbluth S."/>
            <person name="Walsh D.A."/>
            <person name="Denef V.J."/>
            <person name="McMahon K.D."/>
            <person name="Konstantinidis K.T."/>
            <person name="Eloe-Fadrosh E.A."/>
            <person name="Kyrpides N.C."/>
            <person name="Woyke T."/>
        </authorList>
    </citation>
    <scope>NUCLEOTIDE SEQUENCE</scope>
    <source>
        <strain evidence="1">GVMAG-M-3300023174-141</strain>
    </source>
</reference>
<name>A0A6C0DEF1_9ZZZZ</name>
<protein>
    <recommendedName>
        <fullName evidence="2">Methyltransferase</fullName>
    </recommendedName>
</protein>
<dbReference type="InterPro" id="IPR029063">
    <property type="entry name" value="SAM-dependent_MTases_sf"/>
</dbReference>
<dbReference type="Gene3D" id="3.40.50.150">
    <property type="entry name" value="Vaccinia Virus protein VP39"/>
    <property type="match status" value="1"/>
</dbReference>
<accession>A0A6C0DEF1</accession>